<feature type="signal peptide" evidence="2">
    <location>
        <begin position="1"/>
        <end position="24"/>
    </location>
</feature>
<dbReference type="EMBL" id="JXTC01000117">
    <property type="protein sequence ID" value="PON87415.1"/>
    <property type="molecule type" value="Genomic_DNA"/>
</dbReference>
<accession>A0A2P5EPL5</accession>
<proteinExistence type="predicted"/>
<feature type="region of interest" description="Disordered" evidence="1">
    <location>
        <begin position="127"/>
        <end position="149"/>
    </location>
</feature>
<comment type="caution">
    <text evidence="3">The sequence shown here is derived from an EMBL/GenBank/DDBJ whole genome shotgun (WGS) entry which is preliminary data.</text>
</comment>
<evidence type="ECO:0000313" key="4">
    <source>
        <dbReference type="Proteomes" id="UP000237000"/>
    </source>
</evidence>
<dbReference type="Proteomes" id="UP000237000">
    <property type="component" value="Unassembled WGS sequence"/>
</dbReference>
<evidence type="ECO:0008006" key="5">
    <source>
        <dbReference type="Google" id="ProtNLM"/>
    </source>
</evidence>
<evidence type="ECO:0000256" key="2">
    <source>
        <dbReference type="SAM" id="SignalP"/>
    </source>
</evidence>
<evidence type="ECO:0000256" key="1">
    <source>
        <dbReference type="SAM" id="MobiDB-lite"/>
    </source>
</evidence>
<keyword evidence="4" id="KW-1185">Reference proteome</keyword>
<organism evidence="3 4">
    <name type="scientific">Trema orientale</name>
    <name type="common">Charcoal tree</name>
    <name type="synonym">Celtis orientalis</name>
    <dbReference type="NCBI Taxonomy" id="63057"/>
    <lineage>
        <taxon>Eukaryota</taxon>
        <taxon>Viridiplantae</taxon>
        <taxon>Streptophyta</taxon>
        <taxon>Embryophyta</taxon>
        <taxon>Tracheophyta</taxon>
        <taxon>Spermatophyta</taxon>
        <taxon>Magnoliopsida</taxon>
        <taxon>eudicotyledons</taxon>
        <taxon>Gunneridae</taxon>
        <taxon>Pentapetalae</taxon>
        <taxon>rosids</taxon>
        <taxon>fabids</taxon>
        <taxon>Rosales</taxon>
        <taxon>Cannabaceae</taxon>
        <taxon>Trema</taxon>
    </lineage>
</organism>
<feature type="chain" id="PRO_5015122404" description="Glycine rich protein" evidence="2">
    <location>
        <begin position="25"/>
        <end position="198"/>
    </location>
</feature>
<sequence>MASHRVSSVVFFVLLGLGVCSASGAVFEEALDGAFRNVGDTTTRTDHGKVGYGASGGHVGSGDRAASGYFIGRPDLEPGAHPGREPAGYYVGRPDLEPGASAGREPAGYYIGRPDLELGAHREPTGYYVGRPDVKPGVPAGREPEGYYVGRPDLEPGAYAGRREAGAYAGGRETGVYAGGGARQGAGHAGGGGATFAL</sequence>
<dbReference type="InParanoid" id="A0A2P5EPL5"/>
<protein>
    <recommendedName>
        <fullName evidence="5">Glycine rich protein</fullName>
    </recommendedName>
</protein>
<dbReference type="AlphaFoldDB" id="A0A2P5EPL5"/>
<keyword evidence="2" id="KW-0732">Signal</keyword>
<reference evidence="4" key="1">
    <citation type="submission" date="2016-06" db="EMBL/GenBank/DDBJ databases">
        <title>Parallel loss of symbiosis genes in relatives of nitrogen-fixing non-legume Parasponia.</title>
        <authorList>
            <person name="Van Velzen R."/>
            <person name="Holmer R."/>
            <person name="Bu F."/>
            <person name="Rutten L."/>
            <person name="Van Zeijl A."/>
            <person name="Liu W."/>
            <person name="Santuari L."/>
            <person name="Cao Q."/>
            <person name="Sharma T."/>
            <person name="Shen D."/>
            <person name="Roswanjaya Y."/>
            <person name="Wardhani T."/>
            <person name="Kalhor M.S."/>
            <person name="Jansen J."/>
            <person name="Van den Hoogen J."/>
            <person name="Gungor B."/>
            <person name="Hartog M."/>
            <person name="Hontelez J."/>
            <person name="Verver J."/>
            <person name="Yang W.-C."/>
            <person name="Schijlen E."/>
            <person name="Repin R."/>
            <person name="Schilthuizen M."/>
            <person name="Schranz E."/>
            <person name="Heidstra R."/>
            <person name="Miyata K."/>
            <person name="Fedorova E."/>
            <person name="Kohlen W."/>
            <person name="Bisseling T."/>
            <person name="Smit S."/>
            <person name="Geurts R."/>
        </authorList>
    </citation>
    <scope>NUCLEOTIDE SEQUENCE [LARGE SCALE GENOMIC DNA]</scope>
    <source>
        <strain evidence="4">cv. RG33-2</strain>
    </source>
</reference>
<gene>
    <name evidence="3" type="ORF">TorRG33x02_167680</name>
</gene>
<name>A0A2P5EPL5_TREOI</name>
<evidence type="ECO:0000313" key="3">
    <source>
        <dbReference type="EMBL" id="PON87415.1"/>
    </source>
</evidence>